<dbReference type="STRING" id="983920.Y88_0626"/>
<accession>F1ZA24</accession>
<sequence>MRLRCHLAKAFDGCEVALSAAPVWIAATLAVMALQAILIVTHRPWLDEWQALQIALQSPTFDDLLINLRYEGHPALWYLILRGLNHLVGNPYMVLPVAAMLLALPVQATILFASPFRRFDRLLIAASEFVLFEFLTVSRSQTLGVACSLMVVALWNRPRWSWAFIALLPQCDFLFGIISLIFIALRWRDRAISWPFVTLWFVSGLVAAKTVHPMPDMATAMVPQKPLKAFSIWLAEMSALGLPFQTAGLVPTWNRPPPIGINAFALFGFLTILWLETRNRPREAIALALFIGLTLLFSLAVYPLSVRHLMLGAWLFILLLWLRSKQGGTQPNIWTRSWLFIIAASGLATAGINLALPFDRAPEALAEMRKLGLTGKTWTAFPRSDGQGVAALNDMTFERLTENCRESFIRWNIPAEHLIRSSTQLEQILARKRSAVGRFYLLTEYDLPDRPGLLHKLSDIPAGYDGQRYLLYVVGEDRPERPHVSPLCAGAALPLRHP</sequence>
<protein>
    <recommendedName>
        <fullName evidence="4">Glycosyltransferase RgtA/B/C/D-like domain-containing protein</fullName>
    </recommendedName>
</protein>
<dbReference type="AlphaFoldDB" id="F1ZA24"/>
<name>F1ZA24_9SPHN</name>
<feature type="transmembrane region" description="Helical" evidence="1">
    <location>
        <begin position="92"/>
        <end position="114"/>
    </location>
</feature>
<feature type="transmembrane region" description="Helical" evidence="1">
    <location>
        <begin position="191"/>
        <end position="211"/>
    </location>
</feature>
<feature type="transmembrane region" description="Helical" evidence="1">
    <location>
        <begin position="284"/>
        <end position="302"/>
    </location>
</feature>
<evidence type="ECO:0000256" key="1">
    <source>
        <dbReference type="SAM" id="Phobius"/>
    </source>
</evidence>
<feature type="transmembrane region" description="Helical" evidence="1">
    <location>
        <begin position="336"/>
        <end position="356"/>
    </location>
</feature>
<evidence type="ECO:0000313" key="3">
    <source>
        <dbReference type="Proteomes" id="UP000004728"/>
    </source>
</evidence>
<keyword evidence="1" id="KW-0472">Membrane</keyword>
<dbReference type="InParanoid" id="F1ZA24"/>
<gene>
    <name evidence="2" type="ORF">Y88_0626</name>
</gene>
<dbReference type="Proteomes" id="UP000004728">
    <property type="component" value="Unassembled WGS sequence"/>
</dbReference>
<organism evidence="2 3">
    <name type="scientific">Novosphingobium nitrogenifigens DSM 19370</name>
    <dbReference type="NCBI Taxonomy" id="983920"/>
    <lineage>
        <taxon>Bacteria</taxon>
        <taxon>Pseudomonadati</taxon>
        <taxon>Pseudomonadota</taxon>
        <taxon>Alphaproteobacteria</taxon>
        <taxon>Sphingomonadales</taxon>
        <taxon>Sphingomonadaceae</taxon>
        <taxon>Novosphingobium</taxon>
    </lineage>
</organism>
<evidence type="ECO:0008006" key="4">
    <source>
        <dbReference type="Google" id="ProtNLM"/>
    </source>
</evidence>
<feature type="transmembrane region" description="Helical" evidence="1">
    <location>
        <begin position="162"/>
        <end position="185"/>
    </location>
</feature>
<dbReference type="EMBL" id="AEWJ01000041">
    <property type="protein sequence ID" value="EGD58569.1"/>
    <property type="molecule type" value="Genomic_DNA"/>
</dbReference>
<feature type="transmembrane region" description="Helical" evidence="1">
    <location>
        <begin position="308"/>
        <end position="324"/>
    </location>
</feature>
<evidence type="ECO:0000313" key="2">
    <source>
        <dbReference type="EMBL" id="EGD58569.1"/>
    </source>
</evidence>
<proteinExistence type="predicted"/>
<keyword evidence="1" id="KW-1133">Transmembrane helix</keyword>
<feature type="transmembrane region" description="Helical" evidence="1">
    <location>
        <begin position="20"/>
        <end position="40"/>
    </location>
</feature>
<feature type="transmembrane region" description="Helical" evidence="1">
    <location>
        <begin position="259"/>
        <end position="277"/>
    </location>
</feature>
<keyword evidence="3" id="KW-1185">Reference proteome</keyword>
<comment type="caution">
    <text evidence="2">The sequence shown here is derived from an EMBL/GenBank/DDBJ whole genome shotgun (WGS) entry which is preliminary data.</text>
</comment>
<dbReference type="HOGENOM" id="CLU_547290_0_0_5"/>
<reference evidence="2 3" key="1">
    <citation type="journal article" date="2012" name="J. Bacteriol.">
        <title>Draft Genome Sequence of Novosphingobium nitrogenifigens Y88T.</title>
        <authorList>
            <person name="Strabala T.J."/>
            <person name="Macdonald L."/>
            <person name="Liu V."/>
            <person name="Smit A.M."/>
        </authorList>
    </citation>
    <scope>NUCLEOTIDE SEQUENCE [LARGE SCALE GENOMIC DNA]</scope>
    <source>
        <strain evidence="2 3">DSM 19370</strain>
    </source>
</reference>
<dbReference type="eggNOG" id="ENOG502ZBCR">
    <property type="taxonomic scope" value="Bacteria"/>
</dbReference>
<keyword evidence="1" id="KW-0812">Transmembrane</keyword>